<dbReference type="PANTHER" id="PTHR13683:SF750">
    <property type="entry name" value="ASPARTYL PROTEASE AED1"/>
    <property type="match status" value="1"/>
</dbReference>
<feature type="region of interest" description="Disordered" evidence="9">
    <location>
        <begin position="58"/>
        <end position="79"/>
    </location>
</feature>
<evidence type="ECO:0000259" key="11">
    <source>
        <dbReference type="PROSITE" id="PS51767"/>
    </source>
</evidence>
<dbReference type="Pfam" id="PF14543">
    <property type="entry name" value="TAXi_N"/>
    <property type="match status" value="1"/>
</dbReference>
<dbReference type="FunFam" id="2.40.70.10:FF:000021">
    <property type="entry name" value="Aspartyl protease AED1"/>
    <property type="match status" value="1"/>
</dbReference>
<reference evidence="12" key="2">
    <citation type="submission" date="2023-06" db="EMBL/GenBank/DDBJ databases">
        <authorList>
            <person name="Ma L."/>
            <person name="Liu K.-W."/>
            <person name="Li Z."/>
            <person name="Hsiao Y.-Y."/>
            <person name="Qi Y."/>
            <person name="Fu T."/>
            <person name="Tang G."/>
            <person name="Zhang D."/>
            <person name="Sun W.-H."/>
            <person name="Liu D.-K."/>
            <person name="Li Y."/>
            <person name="Chen G.-Z."/>
            <person name="Liu X.-D."/>
            <person name="Liao X.-Y."/>
            <person name="Jiang Y.-T."/>
            <person name="Yu X."/>
            <person name="Hao Y."/>
            <person name="Huang J."/>
            <person name="Zhao X.-W."/>
            <person name="Ke S."/>
            <person name="Chen Y.-Y."/>
            <person name="Wu W.-L."/>
            <person name="Hsu J.-L."/>
            <person name="Lin Y.-F."/>
            <person name="Huang M.-D."/>
            <person name="Li C.-Y."/>
            <person name="Huang L."/>
            <person name="Wang Z.-W."/>
            <person name="Zhao X."/>
            <person name="Zhong W.-Y."/>
            <person name="Peng D.-H."/>
            <person name="Ahmad S."/>
            <person name="Lan S."/>
            <person name="Zhang J.-S."/>
            <person name="Tsai W.-C."/>
            <person name="Van De Peer Y."/>
            <person name="Liu Z.-J."/>
        </authorList>
    </citation>
    <scope>NUCLEOTIDE SEQUENCE</scope>
    <source>
        <strain evidence="12">CP</strain>
        <tissue evidence="12">Leaves</tissue>
    </source>
</reference>
<dbReference type="InterPro" id="IPR032799">
    <property type="entry name" value="TAXi_C"/>
</dbReference>
<dbReference type="AlphaFoldDB" id="A0AAV9EPW2"/>
<dbReference type="InterPro" id="IPR033873">
    <property type="entry name" value="CND41-like"/>
</dbReference>
<feature type="chain" id="PRO_5043866280" evidence="10">
    <location>
        <begin position="27"/>
        <end position="451"/>
    </location>
</feature>
<evidence type="ECO:0000313" key="13">
    <source>
        <dbReference type="Proteomes" id="UP001180020"/>
    </source>
</evidence>
<dbReference type="PROSITE" id="PS51767">
    <property type="entry name" value="PEPTIDASE_A1"/>
    <property type="match status" value="1"/>
</dbReference>
<keyword evidence="5 8" id="KW-0378">Hydrolase</keyword>
<keyword evidence="13" id="KW-1185">Reference proteome</keyword>
<feature type="active site" evidence="7">
    <location>
        <position position="136"/>
    </location>
</feature>
<feature type="domain" description="Peptidase A1" evidence="11">
    <location>
        <begin position="118"/>
        <end position="446"/>
    </location>
</feature>
<evidence type="ECO:0000256" key="1">
    <source>
        <dbReference type="ARBA" id="ARBA00007447"/>
    </source>
</evidence>
<reference evidence="12" key="1">
    <citation type="journal article" date="2023" name="Nat. Commun.">
        <title>Diploid and tetraploid genomes of Acorus and the evolution of monocots.</title>
        <authorList>
            <person name="Ma L."/>
            <person name="Liu K.W."/>
            <person name="Li Z."/>
            <person name="Hsiao Y.Y."/>
            <person name="Qi Y."/>
            <person name="Fu T."/>
            <person name="Tang G.D."/>
            <person name="Zhang D."/>
            <person name="Sun W.H."/>
            <person name="Liu D.K."/>
            <person name="Li Y."/>
            <person name="Chen G.Z."/>
            <person name="Liu X.D."/>
            <person name="Liao X.Y."/>
            <person name="Jiang Y.T."/>
            <person name="Yu X."/>
            <person name="Hao Y."/>
            <person name="Huang J."/>
            <person name="Zhao X.W."/>
            <person name="Ke S."/>
            <person name="Chen Y.Y."/>
            <person name="Wu W.L."/>
            <person name="Hsu J.L."/>
            <person name="Lin Y.F."/>
            <person name="Huang M.D."/>
            <person name="Li C.Y."/>
            <person name="Huang L."/>
            <person name="Wang Z.W."/>
            <person name="Zhao X."/>
            <person name="Zhong W.Y."/>
            <person name="Peng D.H."/>
            <person name="Ahmad S."/>
            <person name="Lan S."/>
            <person name="Zhang J.S."/>
            <person name="Tsai W.C."/>
            <person name="Van de Peer Y."/>
            <person name="Liu Z.J."/>
        </authorList>
    </citation>
    <scope>NUCLEOTIDE SEQUENCE</scope>
    <source>
        <strain evidence="12">CP</strain>
    </source>
</reference>
<evidence type="ECO:0000256" key="3">
    <source>
        <dbReference type="ARBA" id="ARBA00022729"/>
    </source>
</evidence>
<dbReference type="EMBL" id="JAUJYO010000006">
    <property type="protein sequence ID" value="KAK1314152.1"/>
    <property type="molecule type" value="Genomic_DNA"/>
</dbReference>
<keyword evidence="6" id="KW-1015">Disulfide bond</keyword>
<feature type="signal peptide" evidence="10">
    <location>
        <begin position="1"/>
        <end position="26"/>
    </location>
</feature>
<dbReference type="PROSITE" id="PS00141">
    <property type="entry name" value="ASP_PROTEASE"/>
    <property type="match status" value="1"/>
</dbReference>
<organism evidence="12 13">
    <name type="scientific">Acorus calamus</name>
    <name type="common">Sweet flag</name>
    <dbReference type="NCBI Taxonomy" id="4465"/>
    <lineage>
        <taxon>Eukaryota</taxon>
        <taxon>Viridiplantae</taxon>
        <taxon>Streptophyta</taxon>
        <taxon>Embryophyta</taxon>
        <taxon>Tracheophyta</taxon>
        <taxon>Spermatophyta</taxon>
        <taxon>Magnoliopsida</taxon>
        <taxon>Liliopsida</taxon>
        <taxon>Acoraceae</taxon>
        <taxon>Acorus</taxon>
    </lineage>
</organism>
<dbReference type="InterPro" id="IPR032861">
    <property type="entry name" value="TAXi_N"/>
</dbReference>
<dbReference type="Gene3D" id="2.40.70.10">
    <property type="entry name" value="Acid Proteases"/>
    <property type="match status" value="2"/>
</dbReference>
<evidence type="ECO:0000256" key="9">
    <source>
        <dbReference type="SAM" id="MobiDB-lite"/>
    </source>
</evidence>
<dbReference type="GO" id="GO:0006508">
    <property type="term" value="P:proteolysis"/>
    <property type="evidence" value="ECO:0007669"/>
    <property type="project" value="UniProtKB-KW"/>
</dbReference>
<evidence type="ECO:0000256" key="5">
    <source>
        <dbReference type="ARBA" id="ARBA00022801"/>
    </source>
</evidence>
<protein>
    <submittedName>
        <fullName evidence="12">Protein ASPARTIC PROTEASE IN GUARD CELL 2</fullName>
    </submittedName>
</protein>
<evidence type="ECO:0000256" key="8">
    <source>
        <dbReference type="RuleBase" id="RU000454"/>
    </source>
</evidence>
<feature type="active site" evidence="7">
    <location>
        <position position="329"/>
    </location>
</feature>
<dbReference type="PANTHER" id="PTHR13683">
    <property type="entry name" value="ASPARTYL PROTEASES"/>
    <property type="match status" value="1"/>
</dbReference>
<accession>A0AAV9EPW2</accession>
<keyword evidence="4 8" id="KW-0064">Aspartyl protease</keyword>
<dbReference type="PRINTS" id="PR00792">
    <property type="entry name" value="PEPSIN"/>
</dbReference>
<dbReference type="InterPro" id="IPR001461">
    <property type="entry name" value="Aspartic_peptidase_A1"/>
</dbReference>
<dbReference type="Proteomes" id="UP001180020">
    <property type="component" value="Unassembled WGS sequence"/>
</dbReference>
<gene>
    <name evidence="12" type="primary">ASPG2</name>
    <name evidence="12" type="ORF">QJS10_CPA06g00118</name>
</gene>
<dbReference type="InterPro" id="IPR033121">
    <property type="entry name" value="PEPTIDASE_A1"/>
</dbReference>
<name>A0AAV9EPW2_ACOCL</name>
<dbReference type="InterPro" id="IPR021109">
    <property type="entry name" value="Peptidase_aspartic_dom_sf"/>
</dbReference>
<keyword evidence="2 8" id="KW-0645">Protease</keyword>
<dbReference type="FunFam" id="2.40.70.10:FF:000013">
    <property type="entry name" value="Aspartyl protease AED1"/>
    <property type="match status" value="1"/>
</dbReference>
<evidence type="ECO:0000256" key="7">
    <source>
        <dbReference type="PIRSR" id="PIRSR601461-1"/>
    </source>
</evidence>
<evidence type="ECO:0000256" key="2">
    <source>
        <dbReference type="ARBA" id="ARBA00022670"/>
    </source>
</evidence>
<evidence type="ECO:0000313" key="12">
    <source>
        <dbReference type="EMBL" id="KAK1314152.1"/>
    </source>
</evidence>
<evidence type="ECO:0000256" key="6">
    <source>
        <dbReference type="ARBA" id="ARBA00023157"/>
    </source>
</evidence>
<comment type="caution">
    <text evidence="12">The sequence shown here is derived from an EMBL/GenBank/DDBJ whole genome shotgun (WGS) entry which is preliminary data.</text>
</comment>
<keyword evidence="3 10" id="KW-0732">Signal</keyword>
<dbReference type="GO" id="GO:0004190">
    <property type="term" value="F:aspartic-type endopeptidase activity"/>
    <property type="evidence" value="ECO:0007669"/>
    <property type="project" value="UniProtKB-KW"/>
</dbReference>
<dbReference type="CDD" id="cd05472">
    <property type="entry name" value="cnd41_like"/>
    <property type="match status" value="1"/>
</dbReference>
<dbReference type="InterPro" id="IPR001969">
    <property type="entry name" value="Aspartic_peptidase_AS"/>
</dbReference>
<dbReference type="SUPFAM" id="SSF50630">
    <property type="entry name" value="Acid proteases"/>
    <property type="match status" value="1"/>
</dbReference>
<proteinExistence type="inferred from homology"/>
<comment type="similarity">
    <text evidence="1 8">Belongs to the peptidase A1 family.</text>
</comment>
<sequence length="451" mass="47927">MSASPHTSHAFTSVLLLSCFFSALEGTTHHIIRVDSLLPSTNCSTSKGSRRASTLQISHRHGPCSPIPNKRHPTPAENLLHDNPRVELLQRRRNRAKFNSTFVSIPARSGRQLGFGNYIVTVGYGTPKRDLTVVFDTGSSLSWVQCEPCLISCYSQQDPIFDPSRSSSYRNVTCGSTECNRVGLKCSSSNCLYGIQYGDNSLTVGFLATDTLTLQSSEAFQGFVFGCGQDNEGLFKGVAGLLGLGRDYASLVSQTSAAFGRVFSYCLPSTTSSTGYLTFGPHSAAAAFTPLKSSPRSDLYDVGLTGISVGGRQLAIPTSVFTTAGTIVDSGTVITRLPPTAYGALRTAFRAGMTGYPMAAGSGLLDTCYDLSGYETVEVPTVTLHFEGGAELGLEAVGIMYVYSERQVCLGFAGNGKGRDLGIIGNTQQKTVEVVYDVGLGRVGFRAGACS</sequence>
<dbReference type="Pfam" id="PF14541">
    <property type="entry name" value="TAXi_C"/>
    <property type="match status" value="1"/>
</dbReference>
<evidence type="ECO:0000256" key="10">
    <source>
        <dbReference type="SAM" id="SignalP"/>
    </source>
</evidence>
<evidence type="ECO:0000256" key="4">
    <source>
        <dbReference type="ARBA" id="ARBA00022750"/>
    </source>
</evidence>